<gene>
    <name evidence="1" type="ORF">DARMORV10_C04P33480.1</name>
</gene>
<accession>A0A816JIU1</accession>
<dbReference type="EMBL" id="HG994368">
    <property type="protein sequence ID" value="CAF1847241.1"/>
    <property type="molecule type" value="Genomic_DNA"/>
</dbReference>
<proteinExistence type="predicted"/>
<protein>
    <submittedName>
        <fullName evidence="1">(rape) hypothetical protein</fullName>
    </submittedName>
</protein>
<dbReference type="AlphaFoldDB" id="A0A816JIU1"/>
<reference evidence="1" key="1">
    <citation type="submission" date="2021-01" db="EMBL/GenBank/DDBJ databases">
        <authorList>
            <consortium name="Genoscope - CEA"/>
            <person name="William W."/>
        </authorList>
    </citation>
    <scope>NUCLEOTIDE SEQUENCE</scope>
</reference>
<sequence>MTKRLQIEVESGEILSLERRRSRHSGGGRGHLRAARFWGLSKGDPEIEVRRREFNGPDLVTNAVNPFKEPPPCLSGASRRCERAHDAPAKSTFLSVVALCDWVNNTNLLSTGEGDSSPNIKITSTARILNVASCHHRLKGLNEHGSGVFELFEIRVSTLWLEEGVRPRKWCDAAPFH</sequence>
<organism evidence="1">
    <name type="scientific">Brassica napus</name>
    <name type="common">Rape</name>
    <dbReference type="NCBI Taxonomy" id="3708"/>
    <lineage>
        <taxon>Eukaryota</taxon>
        <taxon>Viridiplantae</taxon>
        <taxon>Streptophyta</taxon>
        <taxon>Embryophyta</taxon>
        <taxon>Tracheophyta</taxon>
        <taxon>Spermatophyta</taxon>
        <taxon>Magnoliopsida</taxon>
        <taxon>eudicotyledons</taxon>
        <taxon>Gunneridae</taxon>
        <taxon>Pentapetalae</taxon>
        <taxon>rosids</taxon>
        <taxon>malvids</taxon>
        <taxon>Brassicales</taxon>
        <taxon>Brassicaceae</taxon>
        <taxon>Brassiceae</taxon>
        <taxon>Brassica</taxon>
    </lineage>
</organism>
<name>A0A816JIU1_BRANA</name>
<dbReference type="Proteomes" id="UP001295469">
    <property type="component" value="Chromosome C04"/>
</dbReference>
<evidence type="ECO:0000313" key="1">
    <source>
        <dbReference type="EMBL" id="CAF1847241.1"/>
    </source>
</evidence>